<dbReference type="InterPro" id="IPR000210">
    <property type="entry name" value="BTB/POZ_dom"/>
</dbReference>
<gene>
    <name evidence="3" type="ORF">EXIGLDRAFT_666494</name>
</gene>
<feature type="region of interest" description="Disordered" evidence="1">
    <location>
        <begin position="215"/>
        <end position="238"/>
    </location>
</feature>
<dbReference type="AlphaFoldDB" id="A0A165NTN1"/>
<dbReference type="Pfam" id="PF00651">
    <property type="entry name" value="BTB"/>
    <property type="match status" value="1"/>
</dbReference>
<dbReference type="Proteomes" id="UP000077266">
    <property type="component" value="Unassembled WGS sequence"/>
</dbReference>
<dbReference type="InParanoid" id="A0A165NTN1"/>
<evidence type="ECO:0000313" key="3">
    <source>
        <dbReference type="EMBL" id="KZW01204.1"/>
    </source>
</evidence>
<feature type="domain" description="BTB" evidence="2">
    <location>
        <begin position="25"/>
        <end position="95"/>
    </location>
</feature>
<evidence type="ECO:0000259" key="2">
    <source>
        <dbReference type="PROSITE" id="PS50097"/>
    </source>
</evidence>
<feature type="compositionally biased region" description="Low complexity" evidence="1">
    <location>
        <begin position="221"/>
        <end position="230"/>
    </location>
</feature>
<name>A0A165NTN1_EXIGL</name>
<dbReference type="Gene3D" id="3.30.710.10">
    <property type="entry name" value="Potassium Channel Kv1.1, Chain A"/>
    <property type="match status" value="1"/>
</dbReference>
<dbReference type="InterPro" id="IPR011333">
    <property type="entry name" value="SKP1/BTB/POZ_sf"/>
</dbReference>
<evidence type="ECO:0000313" key="4">
    <source>
        <dbReference type="Proteomes" id="UP000077266"/>
    </source>
</evidence>
<protein>
    <recommendedName>
        <fullName evidence="2">BTB domain-containing protein</fullName>
    </recommendedName>
</protein>
<accession>A0A165NTN1</accession>
<proteinExistence type="predicted"/>
<sequence length="397" mass="43924">MTEATTSSATLAALHRHDDLWLSDGSVVLVAEDTLFKVHKSQLSRHSVVFRDMFGMPQSTDGGELRRESLDGCDVVRLHDSAQDIESLLRALYDGPSFGDNSETDFAVVSGVLRLSNKYLIEPLRTRAIAHLSAAWPSTLSTWDAREEVADRAHRESIVSPKTDEHPDFINMPPRPPRFYPHAARVLTLAREVNAPALLPSAFYELARHSFSSLLSTDPRAGSPSPASSSDILTGMLPSQPEIDPAVDTLGLSSADFRRLVLGKEAAASYIISLIRSMAVIRSGNAHQAHHHAHAHSHTHSQFTASPRATFCATPAACRKDFHELAELATQHYVLDRHYGSADPLYVAEELGSLKSAELAAQTECRACAFALESWSQREREKIWKLIPSWFRLDCWE</sequence>
<keyword evidence="4" id="KW-1185">Reference proteome</keyword>
<evidence type="ECO:0000256" key="1">
    <source>
        <dbReference type="SAM" id="MobiDB-lite"/>
    </source>
</evidence>
<dbReference type="OrthoDB" id="3227959at2759"/>
<dbReference type="PROSITE" id="PS50097">
    <property type="entry name" value="BTB"/>
    <property type="match status" value="1"/>
</dbReference>
<dbReference type="SUPFAM" id="SSF54695">
    <property type="entry name" value="POZ domain"/>
    <property type="match status" value="1"/>
</dbReference>
<dbReference type="CDD" id="cd18186">
    <property type="entry name" value="BTB_POZ_ZBTB_KLHL-like"/>
    <property type="match status" value="1"/>
</dbReference>
<reference evidence="3 4" key="1">
    <citation type="journal article" date="2016" name="Mol. Biol. Evol.">
        <title>Comparative Genomics of Early-Diverging Mushroom-Forming Fungi Provides Insights into the Origins of Lignocellulose Decay Capabilities.</title>
        <authorList>
            <person name="Nagy L.G."/>
            <person name="Riley R."/>
            <person name="Tritt A."/>
            <person name="Adam C."/>
            <person name="Daum C."/>
            <person name="Floudas D."/>
            <person name="Sun H."/>
            <person name="Yadav J.S."/>
            <person name="Pangilinan J."/>
            <person name="Larsson K.H."/>
            <person name="Matsuura K."/>
            <person name="Barry K."/>
            <person name="Labutti K."/>
            <person name="Kuo R."/>
            <person name="Ohm R.A."/>
            <person name="Bhattacharya S.S."/>
            <person name="Shirouzu T."/>
            <person name="Yoshinaga Y."/>
            <person name="Martin F.M."/>
            <person name="Grigoriev I.V."/>
            <person name="Hibbett D.S."/>
        </authorList>
    </citation>
    <scope>NUCLEOTIDE SEQUENCE [LARGE SCALE GENOMIC DNA]</scope>
    <source>
        <strain evidence="3 4">HHB12029</strain>
    </source>
</reference>
<dbReference type="SMART" id="SM00225">
    <property type="entry name" value="BTB"/>
    <property type="match status" value="1"/>
</dbReference>
<dbReference type="STRING" id="1314781.A0A165NTN1"/>
<dbReference type="EMBL" id="KV425895">
    <property type="protein sequence ID" value="KZW01204.1"/>
    <property type="molecule type" value="Genomic_DNA"/>
</dbReference>
<organism evidence="3 4">
    <name type="scientific">Exidia glandulosa HHB12029</name>
    <dbReference type="NCBI Taxonomy" id="1314781"/>
    <lineage>
        <taxon>Eukaryota</taxon>
        <taxon>Fungi</taxon>
        <taxon>Dikarya</taxon>
        <taxon>Basidiomycota</taxon>
        <taxon>Agaricomycotina</taxon>
        <taxon>Agaricomycetes</taxon>
        <taxon>Auriculariales</taxon>
        <taxon>Exidiaceae</taxon>
        <taxon>Exidia</taxon>
    </lineage>
</organism>